<feature type="transmembrane region" description="Helical" evidence="3">
    <location>
        <begin position="43"/>
        <end position="72"/>
    </location>
</feature>
<evidence type="ECO:0000256" key="3">
    <source>
        <dbReference type="SAM" id="Phobius"/>
    </source>
</evidence>
<evidence type="ECO:0000259" key="4">
    <source>
        <dbReference type="PROSITE" id="PS50850"/>
    </source>
</evidence>
<keyword evidence="3" id="KW-0472">Membrane</keyword>
<reference evidence="5" key="1">
    <citation type="submission" date="2015-07" db="EMBL/GenBank/DDBJ databases">
        <title>MeaNS - Measles Nucleotide Surveillance Program.</title>
        <authorList>
            <person name="Tran T."/>
            <person name="Druce J."/>
        </authorList>
    </citation>
    <scope>NUCLEOTIDE SEQUENCE</scope>
    <source>
        <strain evidence="5">UCB-OBI-ISO-001</strain>
        <tissue evidence="5">Gonad</tissue>
    </source>
</reference>
<dbReference type="InterPro" id="IPR020846">
    <property type="entry name" value="MFS_dom"/>
</dbReference>
<comment type="subcellular location">
    <subcellularLocation>
        <location evidence="1">Membrane</location>
        <topology evidence="1">Multi-pass membrane protein</topology>
    </subcellularLocation>
</comment>
<name>A0A0L8FNC2_OCTBM</name>
<feature type="transmembrane region" description="Helical" evidence="3">
    <location>
        <begin position="117"/>
        <end position="144"/>
    </location>
</feature>
<accession>A0A0L8FNC2</accession>
<dbReference type="EMBL" id="KQ428717">
    <property type="protein sequence ID" value="KOF65925.1"/>
    <property type="molecule type" value="Genomic_DNA"/>
</dbReference>
<feature type="transmembrane region" description="Helical" evidence="3">
    <location>
        <begin position="437"/>
        <end position="458"/>
    </location>
</feature>
<gene>
    <name evidence="5" type="ORF">OCBIM_22013980mg</name>
</gene>
<feature type="transmembrane region" description="Helical" evidence="3">
    <location>
        <begin position="322"/>
        <end position="343"/>
    </location>
</feature>
<dbReference type="PROSITE" id="PS50850">
    <property type="entry name" value="MFS"/>
    <property type="match status" value="1"/>
</dbReference>
<evidence type="ECO:0000256" key="1">
    <source>
        <dbReference type="ARBA" id="ARBA00004141"/>
    </source>
</evidence>
<evidence type="ECO:0000256" key="2">
    <source>
        <dbReference type="SAM" id="MobiDB-lite"/>
    </source>
</evidence>
<proteinExistence type="predicted"/>
<sequence>TVSTINLNGTEKEDRLNEKSSEKKPDKPPAENNDEFSPPDGGWGWVVMIASMVLILLTDGIAFSVGTIYPTIRDDFKSESTKASLISALINAFSLLTGPVASVLADSYGHRVVVISGSILSGVAFVAASFSPNIDVAIVTYGFLADGRIVFEGNRDAISSRSRIETLSLVIVVIVVAVFIVTLVNDDIDDDNDDDSKDDDDGCGDDDDGGDDDNDDDDDDDDDTVVAFVVISVSVLFNNTDVTFGQTSHTFYLTCVCFYLNLHTGTGFSLMYVSSVVVVGQYFERRRALAIGIASSGSGIGIFLISAITGALLNVISWRTVSLIEAALMILGILSGLTLHPLPKSNEDKEKISKRKLFMKRLDITLFKMPAYNTICMVFILATIGCILPYMYIPDVAQELNIESERAAFLLSITGITNTVSRMLCGFVVYRFPILSPVLLLAGICGIGGIVSFFVFLFTTYHSLAIYAAIVGFVYGMCFSFISFFFLILWTYS</sequence>
<dbReference type="PANTHER" id="PTHR11360">
    <property type="entry name" value="MONOCARBOXYLATE TRANSPORTER"/>
    <property type="match status" value="1"/>
</dbReference>
<feature type="non-terminal residue" evidence="5">
    <location>
        <position position="1"/>
    </location>
</feature>
<dbReference type="OrthoDB" id="6100873at2759"/>
<feature type="transmembrane region" description="Helical" evidence="3">
    <location>
        <begin position="164"/>
        <end position="184"/>
    </location>
</feature>
<feature type="region of interest" description="Disordered" evidence="2">
    <location>
        <begin position="191"/>
        <end position="219"/>
    </location>
</feature>
<dbReference type="AlphaFoldDB" id="A0A0L8FNC2"/>
<dbReference type="InterPro" id="IPR036259">
    <property type="entry name" value="MFS_trans_sf"/>
</dbReference>
<evidence type="ECO:0000313" key="5">
    <source>
        <dbReference type="EMBL" id="KOF65925.1"/>
    </source>
</evidence>
<dbReference type="Gene3D" id="1.20.1250.20">
    <property type="entry name" value="MFS general substrate transporter like domains"/>
    <property type="match status" value="3"/>
</dbReference>
<feature type="transmembrane region" description="Helical" evidence="3">
    <location>
        <begin position="291"/>
        <end position="316"/>
    </location>
</feature>
<feature type="transmembrane region" description="Helical" evidence="3">
    <location>
        <begin position="251"/>
        <end position="279"/>
    </location>
</feature>
<dbReference type="GO" id="GO:0008028">
    <property type="term" value="F:monocarboxylic acid transmembrane transporter activity"/>
    <property type="evidence" value="ECO:0007669"/>
    <property type="project" value="TreeGrafter"/>
</dbReference>
<keyword evidence="3" id="KW-0812">Transmembrane</keyword>
<feature type="compositionally biased region" description="Basic and acidic residues" evidence="2">
    <location>
        <begin position="10"/>
        <end position="29"/>
    </location>
</feature>
<keyword evidence="3" id="KW-1133">Transmembrane helix</keyword>
<dbReference type="SUPFAM" id="SSF103473">
    <property type="entry name" value="MFS general substrate transporter"/>
    <property type="match status" value="1"/>
</dbReference>
<feature type="domain" description="Major facilitator superfamily (MFS) profile" evidence="4">
    <location>
        <begin position="46"/>
        <end position="493"/>
    </location>
</feature>
<feature type="transmembrane region" description="Helical" evidence="3">
    <location>
        <begin position="407"/>
        <end position="430"/>
    </location>
</feature>
<organism evidence="5">
    <name type="scientific">Octopus bimaculoides</name>
    <name type="common">California two-spotted octopus</name>
    <dbReference type="NCBI Taxonomy" id="37653"/>
    <lineage>
        <taxon>Eukaryota</taxon>
        <taxon>Metazoa</taxon>
        <taxon>Spiralia</taxon>
        <taxon>Lophotrochozoa</taxon>
        <taxon>Mollusca</taxon>
        <taxon>Cephalopoda</taxon>
        <taxon>Coleoidea</taxon>
        <taxon>Octopodiformes</taxon>
        <taxon>Octopoda</taxon>
        <taxon>Incirrata</taxon>
        <taxon>Octopodidae</taxon>
        <taxon>Octopus</taxon>
    </lineage>
</organism>
<dbReference type="InterPro" id="IPR050327">
    <property type="entry name" value="Proton-linked_MCT"/>
</dbReference>
<feature type="transmembrane region" description="Helical" evidence="3">
    <location>
        <begin position="464"/>
        <end position="490"/>
    </location>
</feature>
<feature type="transmembrane region" description="Helical" evidence="3">
    <location>
        <begin position="84"/>
        <end position="105"/>
    </location>
</feature>
<dbReference type="PANTHER" id="PTHR11360:SF260">
    <property type="entry name" value="MFS DOMAIN-CONTAINING PROTEIN"/>
    <property type="match status" value="1"/>
</dbReference>
<feature type="region of interest" description="Disordered" evidence="2">
    <location>
        <begin position="1"/>
        <end position="38"/>
    </location>
</feature>
<dbReference type="InterPro" id="IPR011701">
    <property type="entry name" value="MFS"/>
</dbReference>
<dbReference type="Pfam" id="PF07690">
    <property type="entry name" value="MFS_1"/>
    <property type="match status" value="1"/>
</dbReference>
<feature type="transmembrane region" description="Helical" evidence="3">
    <location>
        <begin position="364"/>
        <end position="392"/>
    </location>
</feature>
<dbReference type="GO" id="GO:0016020">
    <property type="term" value="C:membrane"/>
    <property type="evidence" value="ECO:0007669"/>
    <property type="project" value="UniProtKB-SubCell"/>
</dbReference>
<protein>
    <recommendedName>
        <fullName evidence="4">Major facilitator superfamily (MFS) profile domain-containing protein</fullName>
    </recommendedName>
</protein>